<proteinExistence type="inferred from homology"/>
<dbReference type="GO" id="GO:0090158">
    <property type="term" value="P:endoplasmic reticulum membrane organization"/>
    <property type="evidence" value="ECO:0007669"/>
    <property type="project" value="TreeGrafter"/>
</dbReference>
<dbReference type="GO" id="GO:0005789">
    <property type="term" value="C:endoplasmic reticulum membrane"/>
    <property type="evidence" value="ECO:0007669"/>
    <property type="project" value="InterPro"/>
</dbReference>
<evidence type="ECO:0000256" key="2">
    <source>
        <dbReference type="SAM" id="Coils"/>
    </source>
</evidence>
<dbReference type="GO" id="GO:0061817">
    <property type="term" value="P:endoplasmic reticulum-plasma membrane tethering"/>
    <property type="evidence" value="ECO:0007669"/>
    <property type="project" value="TreeGrafter"/>
</dbReference>
<accession>A0AAD5ZBV5</accession>
<dbReference type="InterPro" id="IPR016763">
    <property type="entry name" value="VAP"/>
</dbReference>
<dbReference type="FunFam" id="2.60.40.10:FF:000813">
    <property type="entry name" value="Vesicle-associated protein 1-1"/>
    <property type="match status" value="1"/>
</dbReference>
<keyword evidence="2" id="KW-0175">Coiled coil</keyword>
<evidence type="ECO:0000256" key="4">
    <source>
        <dbReference type="SAM" id="Phobius"/>
    </source>
</evidence>
<evidence type="ECO:0000313" key="7">
    <source>
        <dbReference type="Proteomes" id="UP001210211"/>
    </source>
</evidence>
<feature type="transmembrane region" description="Helical" evidence="4">
    <location>
        <begin position="240"/>
        <end position="259"/>
    </location>
</feature>
<reference evidence="6 7" key="1">
    <citation type="journal article" date="2022" name="Cell">
        <title>Repeat-based holocentromeres influence genome architecture and karyotype evolution.</title>
        <authorList>
            <person name="Hofstatter P.G."/>
            <person name="Thangavel G."/>
            <person name="Lux T."/>
            <person name="Neumann P."/>
            <person name="Vondrak T."/>
            <person name="Novak P."/>
            <person name="Zhang M."/>
            <person name="Costa L."/>
            <person name="Castellani M."/>
            <person name="Scott A."/>
            <person name="Toegelov H."/>
            <person name="Fuchs J."/>
            <person name="Mata-Sucre Y."/>
            <person name="Dias Y."/>
            <person name="Vanzela A.L.L."/>
            <person name="Huettel B."/>
            <person name="Almeida C.C.S."/>
            <person name="Simkova H."/>
            <person name="Souza G."/>
            <person name="Pedrosa-Harand A."/>
            <person name="Macas J."/>
            <person name="Mayer K.F.X."/>
            <person name="Houben A."/>
            <person name="Marques A."/>
        </authorList>
    </citation>
    <scope>NUCLEOTIDE SEQUENCE [LARGE SCALE GENOMIC DNA]</scope>
    <source>
        <strain evidence="6">RhyTen1mFocal</strain>
    </source>
</reference>
<feature type="region of interest" description="Disordered" evidence="3">
    <location>
        <begin position="126"/>
        <end position="167"/>
    </location>
</feature>
<feature type="compositionally biased region" description="Polar residues" evidence="3">
    <location>
        <begin position="142"/>
        <end position="153"/>
    </location>
</feature>
<feature type="coiled-coil region" evidence="2">
    <location>
        <begin position="177"/>
        <end position="204"/>
    </location>
</feature>
<keyword evidence="7" id="KW-1185">Reference proteome</keyword>
<dbReference type="EMBL" id="JAMRDG010000002">
    <property type="protein sequence ID" value="KAJ3690509.1"/>
    <property type="molecule type" value="Genomic_DNA"/>
</dbReference>
<dbReference type="InterPro" id="IPR013783">
    <property type="entry name" value="Ig-like_fold"/>
</dbReference>
<gene>
    <name evidence="6" type="ORF">LUZ61_019673</name>
</gene>
<evidence type="ECO:0000313" key="6">
    <source>
        <dbReference type="EMBL" id="KAJ3690509.1"/>
    </source>
</evidence>
<dbReference type="PANTHER" id="PTHR10809:SF160">
    <property type="entry name" value="VESICLE-ASSOCIATED PROTEIN 1-3"/>
    <property type="match status" value="1"/>
</dbReference>
<evidence type="ECO:0000259" key="5">
    <source>
        <dbReference type="PROSITE" id="PS50202"/>
    </source>
</evidence>
<comment type="caution">
    <text evidence="6">The sequence shown here is derived from an EMBL/GenBank/DDBJ whole genome shotgun (WGS) entry which is preliminary data.</text>
</comment>
<dbReference type="InterPro" id="IPR008962">
    <property type="entry name" value="PapD-like_sf"/>
</dbReference>
<dbReference type="InterPro" id="IPR000535">
    <property type="entry name" value="MSP_dom"/>
</dbReference>
<keyword evidence="4" id="KW-0812">Transmembrane</keyword>
<evidence type="ECO:0000256" key="1">
    <source>
        <dbReference type="ARBA" id="ARBA00008932"/>
    </source>
</evidence>
<organism evidence="6 7">
    <name type="scientific">Rhynchospora tenuis</name>
    <dbReference type="NCBI Taxonomy" id="198213"/>
    <lineage>
        <taxon>Eukaryota</taxon>
        <taxon>Viridiplantae</taxon>
        <taxon>Streptophyta</taxon>
        <taxon>Embryophyta</taxon>
        <taxon>Tracheophyta</taxon>
        <taxon>Spermatophyta</taxon>
        <taxon>Magnoliopsida</taxon>
        <taxon>Liliopsida</taxon>
        <taxon>Poales</taxon>
        <taxon>Cyperaceae</taxon>
        <taxon>Cyperoideae</taxon>
        <taxon>Rhynchosporeae</taxon>
        <taxon>Rhynchospora</taxon>
    </lineage>
</organism>
<dbReference type="SUPFAM" id="SSF49354">
    <property type="entry name" value="PapD-like"/>
    <property type="match status" value="1"/>
</dbReference>
<dbReference type="GO" id="GO:0005886">
    <property type="term" value="C:plasma membrane"/>
    <property type="evidence" value="ECO:0007669"/>
    <property type="project" value="TreeGrafter"/>
</dbReference>
<evidence type="ECO:0000256" key="3">
    <source>
        <dbReference type="SAM" id="MobiDB-lite"/>
    </source>
</evidence>
<dbReference type="PROSITE" id="PS50202">
    <property type="entry name" value="MSP"/>
    <property type="match status" value="1"/>
</dbReference>
<dbReference type="PANTHER" id="PTHR10809">
    <property type="entry name" value="VESICLE-ASSOCIATED MEMBRANE PROTEIN-ASSOCIATED PROTEIN"/>
    <property type="match status" value="1"/>
</dbReference>
<sequence>MASGLLEIQPSELSFAFEVKKQSTCTMQFSNKSDQFVAFKVKTTNPKQYCVRPNIGIVQPRSTCDVTVTMQAQKEAPADMHCKDKFLIQSVVTKDGSTNKDVTAELFSKEPGKVIEECKLRVVYVPTNHPSPVPEEPEEGTSPRSSNIENGNRTPAMFDSVSNSFDERSKEDPKVRIIKLTEERTYALQQNEKLRQELDLLRKKRTKSSSGFSFKFPHVADWCQASVVAYLHFFPVSSPLFPSLAFTALPFCFPSYIVWYKLGKQKGRAVNAGDGKSGEETGKK</sequence>
<comment type="similarity">
    <text evidence="1">Belongs to the VAMP-associated protein (VAP) (TC 9.B.17) family.</text>
</comment>
<dbReference type="Gene3D" id="2.60.40.10">
    <property type="entry name" value="Immunoglobulins"/>
    <property type="match status" value="1"/>
</dbReference>
<dbReference type="AlphaFoldDB" id="A0AAD5ZBV5"/>
<keyword evidence="4" id="KW-1133">Transmembrane helix</keyword>
<name>A0AAD5ZBV5_9POAL</name>
<feature type="domain" description="MSP" evidence="5">
    <location>
        <begin position="5"/>
        <end position="125"/>
    </location>
</feature>
<keyword evidence="4" id="KW-0472">Membrane</keyword>
<protein>
    <recommendedName>
        <fullName evidence="5">MSP domain-containing protein</fullName>
    </recommendedName>
</protein>
<dbReference type="Pfam" id="PF00635">
    <property type="entry name" value="Motile_Sperm"/>
    <property type="match status" value="1"/>
</dbReference>
<dbReference type="Proteomes" id="UP001210211">
    <property type="component" value="Unassembled WGS sequence"/>
</dbReference>